<sequence>MDSAEENEMLKILFQYQHGFIISKIMFTACELGVFDLLLESGDTLSSAAIAERLGTCHLGMERLLEACVGLKLLRMERKDNEGLYGNTDLSNLCLAKSSPKSQYCYMKLQSEQLYPNLQYLADAVREGNAQIQSMYVTPSKDIFEAMYSSEEGVQSFSNAMDTAWSIYGQEMMSAFDLSCFPAVCDLGGGSGALAKEYISLYPNATVTIFDLPKVVKRAKKQFVTSEECQISFQEGDFLKDSIPEADLYILARIFHDWDDDTCMQLLTKVHKACKPGGGLLLVELTLDEDRSGPLEAHIRSIMMLLFNNGRERTFSEYNALLSAGGFKEIQFKKKSFYSAILGRK</sequence>
<dbReference type="Gene3D" id="3.40.50.150">
    <property type="entry name" value="Vaccinia Virus protein VP39"/>
    <property type="match status" value="1"/>
</dbReference>
<evidence type="ECO:0000256" key="1">
    <source>
        <dbReference type="ARBA" id="ARBA00022603"/>
    </source>
</evidence>
<dbReference type="SUPFAM" id="SSF46785">
    <property type="entry name" value="Winged helix' DNA-binding domain"/>
    <property type="match status" value="1"/>
</dbReference>
<evidence type="ECO:0000256" key="4">
    <source>
        <dbReference type="ARBA" id="ARBA00037645"/>
    </source>
</evidence>
<organism evidence="12 13">
    <name type="scientific">Phrynosoma platyrhinos</name>
    <name type="common">Desert horned lizard</name>
    <dbReference type="NCBI Taxonomy" id="52577"/>
    <lineage>
        <taxon>Eukaryota</taxon>
        <taxon>Metazoa</taxon>
        <taxon>Chordata</taxon>
        <taxon>Craniata</taxon>
        <taxon>Vertebrata</taxon>
        <taxon>Euteleostomi</taxon>
        <taxon>Lepidosauria</taxon>
        <taxon>Squamata</taxon>
        <taxon>Bifurcata</taxon>
        <taxon>Unidentata</taxon>
        <taxon>Episquamata</taxon>
        <taxon>Toxicofera</taxon>
        <taxon>Iguania</taxon>
        <taxon>Phrynosomatidae</taxon>
        <taxon>Phrynosomatinae</taxon>
        <taxon>Phrynosoma</taxon>
    </lineage>
</organism>
<dbReference type="InterPro" id="IPR029063">
    <property type="entry name" value="SAM-dependent_MTases_sf"/>
</dbReference>
<dbReference type="SUPFAM" id="SSF53335">
    <property type="entry name" value="S-adenosyl-L-methionine-dependent methyltransferases"/>
    <property type="match status" value="1"/>
</dbReference>
<evidence type="ECO:0000259" key="11">
    <source>
        <dbReference type="Pfam" id="PF08100"/>
    </source>
</evidence>
<comment type="function">
    <text evidence="4">Catalyzes the transfer of a methyl group onto N-acetylserotonin, producing melatonin (N-acetyl-5-methoxytryptamine).</text>
</comment>
<evidence type="ECO:0000256" key="2">
    <source>
        <dbReference type="ARBA" id="ARBA00022679"/>
    </source>
</evidence>
<dbReference type="Pfam" id="PF08100">
    <property type="entry name" value="Dimerisation"/>
    <property type="match status" value="1"/>
</dbReference>
<dbReference type="PROSITE" id="PS51683">
    <property type="entry name" value="SAM_OMT_II"/>
    <property type="match status" value="1"/>
</dbReference>
<dbReference type="InterPro" id="IPR016461">
    <property type="entry name" value="COMT-like"/>
</dbReference>
<evidence type="ECO:0000256" key="7">
    <source>
        <dbReference type="ARBA" id="ARBA00040730"/>
    </source>
</evidence>
<evidence type="ECO:0000313" key="13">
    <source>
        <dbReference type="Proteomes" id="UP000826234"/>
    </source>
</evidence>
<dbReference type="InterPro" id="IPR036390">
    <property type="entry name" value="WH_DNA-bd_sf"/>
</dbReference>
<evidence type="ECO:0000259" key="10">
    <source>
        <dbReference type="Pfam" id="PF00891"/>
    </source>
</evidence>
<evidence type="ECO:0000313" key="12">
    <source>
        <dbReference type="EMBL" id="KAH0624607.1"/>
    </source>
</evidence>
<evidence type="ECO:0000256" key="9">
    <source>
        <dbReference type="ARBA" id="ARBA00043260"/>
    </source>
</evidence>
<dbReference type="Pfam" id="PF00891">
    <property type="entry name" value="Methyltransf_2"/>
    <property type="match status" value="1"/>
</dbReference>
<dbReference type="CDD" id="cd02440">
    <property type="entry name" value="AdoMet_MTases"/>
    <property type="match status" value="1"/>
</dbReference>
<evidence type="ECO:0000256" key="3">
    <source>
        <dbReference type="ARBA" id="ARBA00022691"/>
    </source>
</evidence>
<dbReference type="PANTHER" id="PTHR43712">
    <property type="entry name" value="PUTATIVE (AFU_ORTHOLOGUE AFUA_4G14580)-RELATED"/>
    <property type="match status" value="1"/>
</dbReference>
<accession>A0ABQ7T4T3</accession>
<dbReference type="EC" id="2.1.1.4" evidence="6"/>
<comment type="caution">
    <text evidence="12">The sequence shown here is derived from an EMBL/GenBank/DDBJ whole genome shotgun (WGS) entry which is preliminary data.</text>
</comment>
<evidence type="ECO:0000256" key="5">
    <source>
        <dbReference type="ARBA" id="ARBA00037926"/>
    </source>
</evidence>
<evidence type="ECO:0000256" key="8">
    <source>
        <dbReference type="ARBA" id="ARBA00043054"/>
    </source>
</evidence>
<keyword evidence="2" id="KW-0808">Transferase</keyword>
<evidence type="ECO:0000256" key="6">
    <source>
        <dbReference type="ARBA" id="ARBA00039116"/>
    </source>
</evidence>
<keyword evidence="9" id="KW-0471">Melatonin biosynthesis</keyword>
<keyword evidence="13" id="KW-1185">Reference proteome</keyword>
<dbReference type="InterPro" id="IPR012967">
    <property type="entry name" value="COMT_dimerisation"/>
</dbReference>
<name>A0ABQ7T4T3_PHRPL</name>
<dbReference type="InterPro" id="IPR001077">
    <property type="entry name" value="COMT_C"/>
</dbReference>
<dbReference type="Gene3D" id="1.10.10.10">
    <property type="entry name" value="Winged helix-like DNA-binding domain superfamily/Winged helix DNA-binding domain"/>
    <property type="match status" value="1"/>
</dbReference>
<dbReference type="InterPro" id="IPR036388">
    <property type="entry name" value="WH-like_DNA-bd_sf"/>
</dbReference>
<keyword evidence="3" id="KW-0949">S-adenosyl-L-methionine</keyword>
<dbReference type="EMBL" id="JAIPUX010001232">
    <property type="protein sequence ID" value="KAH0624607.1"/>
    <property type="molecule type" value="Genomic_DNA"/>
</dbReference>
<dbReference type="Proteomes" id="UP000826234">
    <property type="component" value="Unassembled WGS sequence"/>
</dbReference>
<proteinExistence type="predicted"/>
<feature type="domain" description="O-methyltransferase dimerisation" evidence="11">
    <location>
        <begin position="15"/>
        <end position="96"/>
    </location>
</feature>
<keyword evidence="1" id="KW-0489">Methyltransferase</keyword>
<dbReference type="PANTHER" id="PTHR43712:SF2">
    <property type="entry name" value="O-METHYLTRANSFERASE CICE"/>
    <property type="match status" value="1"/>
</dbReference>
<feature type="domain" description="O-methyltransferase C-terminal" evidence="10">
    <location>
        <begin position="119"/>
        <end position="328"/>
    </location>
</feature>
<dbReference type="PIRSF" id="PIRSF005739">
    <property type="entry name" value="O-mtase"/>
    <property type="match status" value="1"/>
</dbReference>
<reference evidence="12 13" key="1">
    <citation type="journal article" date="2022" name="Gigascience">
        <title>A chromosome-level genome assembly and annotation of the desert horned lizard, Phrynosoma platyrhinos, provides insight into chromosomal rearrangements among reptiles.</title>
        <authorList>
            <person name="Koochekian N."/>
            <person name="Ascanio A."/>
            <person name="Farleigh K."/>
            <person name="Card D.C."/>
            <person name="Schield D.R."/>
            <person name="Castoe T.A."/>
            <person name="Jezkova T."/>
        </authorList>
    </citation>
    <scope>NUCLEOTIDE SEQUENCE [LARGE SCALE GENOMIC DNA]</scope>
    <source>
        <strain evidence="12">NK-2021</strain>
    </source>
</reference>
<gene>
    <name evidence="12" type="ORF">JD844_032256</name>
</gene>
<protein>
    <recommendedName>
        <fullName evidence="7">Acetylserotonin O-methyltransferase</fullName>
        <ecNumber evidence="6">2.1.1.4</ecNumber>
    </recommendedName>
    <alternativeName>
        <fullName evidence="8">Hydroxyindole O-methyltransferase</fullName>
    </alternativeName>
</protein>
<comment type="pathway">
    <text evidence="5">Aromatic compound metabolism; melatonin biosynthesis; melatonin from serotonin: step 1/2.</text>
</comment>